<dbReference type="Pfam" id="PF02878">
    <property type="entry name" value="PGM_PMM_I"/>
    <property type="match status" value="1"/>
</dbReference>
<dbReference type="InterPro" id="IPR016055">
    <property type="entry name" value="A-D-PHexomutase_a/b/a-I/II/III"/>
</dbReference>
<dbReference type="Gene3D" id="3.40.120.10">
    <property type="entry name" value="Alpha-D-Glucose-1,6-Bisphosphate, subunit A, domain 3"/>
    <property type="match status" value="3"/>
</dbReference>
<evidence type="ECO:0000259" key="9">
    <source>
        <dbReference type="Pfam" id="PF02878"/>
    </source>
</evidence>
<evidence type="ECO:0000256" key="2">
    <source>
        <dbReference type="ARBA" id="ARBA00010231"/>
    </source>
</evidence>
<dbReference type="GO" id="GO:0000287">
    <property type="term" value="F:magnesium ion binding"/>
    <property type="evidence" value="ECO:0007669"/>
    <property type="project" value="InterPro"/>
</dbReference>
<reference evidence="12" key="1">
    <citation type="submission" date="2011-05" db="EMBL/GenBank/DDBJ databases">
        <title>Unity in variety -- the pan-genome of the Chlamydiae.</title>
        <authorList>
            <person name="Collingro A."/>
            <person name="Tischler P."/>
            <person name="Weinmaier T."/>
            <person name="Penz T."/>
            <person name="Heinz E."/>
            <person name="Brunham R.C."/>
            <person name="Read T.D."/>
            <person name="Bavoil P.M."/>
            <person name="Sachse K."/>
            <person name="Kahane S."/>
            <person name="Friedman M.G."/>
            <person name="Rattei T."/>
            <person name="Myers G.S.A."/>
            <person name="Horn M."/>
        </authorList>
    </citation>
    <scope>NUCLEOTIDE SEQUENCE</scope>
    <source>
        <strain evidence="12">2032/99</strain>
    </source>
</reference>
<evidence type="ECO:0000313" key="12">
    <source>
        <dbReference type="EMBL" id="CCB91117.1"/>
    </source>
</evidence>
<keyword evidence="5 7" id="KW-0460">Magnesium</keyword>
<feature type="region of interest" description="Disordered" evidence="8">
    <location>
        <begin position="262"/>
        <end position="282"/>
    </location>
</feature>
<dbReference type="Pfam" id="PF02880">
    <property type="entry name" value="PGM_PMM_III"/>
    <property type="match status" value="1"/>
</dbReference>
<dbReference type="InterPro" id="IPR016066">
    <property type="entry name" value="A-D-PHexomutase_CS"/>
</dbReference>
<keyword evidence="6 12" id="KW-0413">Isomerase</keyword>
<dbReference type="InterPro" id="IPR036900">
    <property type="entry name" value="A-D-PHexomutase_C_sf"/>
</dbReference>
<comment type="similarity">
    <text evidence="2 7">Belongs to the phosphohexose mutase family.</text>
</comment>
<evidence type="ECO:0000256" key="6">
    <source>
        <dbReference type="ARBA" id="ARBA00023235"/>
    </source>
</evidence>
<dbReference type="PANTHER" id="PTHR45745">
    <property type="entry name" value="PHOSPHOMANNOMUTASE 45A"/>
    <property type="match status" value="1"/>
</dbReference>
<dbReference type="GO" id="GO:0005975">
    <property type="term" value="P:carbohydrate metabolic process"/>
    <property type="evidence" value="ECO:0007669"/>
    <property type="project" value="InterPro"/>
</dbReference>
<dbReference type="PANTHER" id="PTHR45745:SF1">
    <property type="entry name" value="PHOSPHOGLUCOMUTASE 2B-RELATED"/>
    <property type="match status" value="1"/>
</dbReference>
<evidence type="ECO:0000256" key="1">
    <source>
        <dbReference type="ARBA" id="ARBA00001946"/>
    </source>
</evidence>
<gene>
    <name evidence="12" type="primary">pgcA</name>
    <name evidence="12" type="ORF">WCH_CQ16420</name>
</gene>
<keyword evidence="4 7" id="KW-0479">Metal-binding</keyword>
<dbReference type="PROSITE" id="PS00710">
    <property type="entry name" value="PGM_PMM"/>
    <property type="match status" value="1"/>
</dbReference>
<evidence type="ECO:0000256" key="4">
    <source>
        <dbReference type="ARBA" id="ARBA00022723"/>
    </source>
</evidence>
<dbReference type="SUPFAM" id="SSF53738">
    <property type="entry name" value="Phosphoglucomutase, first 3 domains"/>
    <property type="match status" value="3"/>
</dbReference>
<sequence>MQMKTTTQKNLKTWLDADIAPEIKKELKRLIKEHPNEIEEGFYTRLTFGTGGLRAVMGLGTNRMNIYTVGMATQGLANYMKRVESKKRVFISYDCRNNSRLFAERTAKVLAGNGIEAILTKELRPTPYVSFGCRFLNCGAGVMITASHNPPEYNGYKVYWKDGGQVVAPHDAGIIQEVNRITSLDEVHAVEDLKHPLIKEVLKEVDTAYLDTIAAMQLTPDTNRKFGKQIHIVYSNLHGTGITLMPRAMERWGFTRVSTVEEQDAPDGSFPTARSPNPEEKKALESGLKKLKEVEGDLLIATDPDADRVGLAVRHQGKAHLLNGNQVACLLLNHICKAEKKLPDNAAFVKTIGTTELFRSIAEAHGGACIEVLTGFKYIAEKIEQWENTPQGMQFIFGGEESYGYLFGTHSHDKDAVISSTLIAEAALAAKLEGKTLIDQLHALWKTYGIHVEKLSTFTFPETKEGREKMESGMHKIKHSPPKTLNGIIVKTIENYQTSTKTNLSTGSKEPLPLPKSETLRLWLEDGSKVMVRPSGTEPKVKFYCGVKSDSFHSIDDGVAKLELHAQHLLDSLKNLF</sequence>
<organism evidence="12">
    <name type="scientific">Waddlia chondrophila 2032/99</name>
    <dbReference type="NCBI Taxonomy" id="765953"/>
    <lineage>
        <taxon>Bacteria</taxon>
        <taxon>Pseudomonadati</taxon>
        <taxon>Chlamydiota</taxon>
        <taxon>Chlamydiia</taxon>
        <taxon>Parachlamydiales</taxon>
        <taxon>Waddliaceae</taxon>
        <taxon>Waddlia</taxon>
    </lineage>
</organism>
<evidence type="ECO:0000256" key="5">
    <source>
        <dbReference type="ARBA" id="ARBA00022842"/>
    </source>
</evidence>
<dbReference type="GO" id="GO:0004614">
    <property type="term" value="F:phosphoglucomutase activity"/>
    <property type="evidence" value="ECO:0007669"/>
    <property type="project" value="UniProtKB-EC"/>
</dbReference>
<dbReference type="AlphaFoldDB" id="F8LCA3"/>
<protein>
    <submittedName>
        <fullName evidence="12">Phosphoglucomutase</fullName>
        <ecNumber evidence="12">5.4.2.2</ecNumber>
    </submittedName>
</protein>
<evidence type="ECO:0000256" key="8">
    <source>
        <dbReference type="SAM" id="MobiDB-lite"/>
    </source>
</evidence>
<evidence type="ECO:0000259" key="11">
    <source>
        <dbReference type="Pfam" id="PF02880"/>
    </source>
</evidence>
<evidence type="ECO:0000256" key="3">
    <source>
        <dbReference type="ARBA" id="ARBA00022553"/>
    </source>
</evidence>
<comment type="cofactor">
    <cofactor evidence="1">
        <name>Mg(2+)</name>
        <dbReference type="ChEBI" id="CHEBI:18420"/>
    </cofactor>
</comment>
<dbReference type="PRINTS" id="PR00509">
    <property type="entry name" value="PGMPMM"/>
</dbReference>
<dbReference type="Pfam" id="PF02879">
    <property type="entry name" value="PGM_PMM_II"/>
    <property type="match status" value="1"/>
</dbReference>
<dbReference type="GO" id="GO:0008973">
    <property type="term" value="F:phosphopentomutase activity"/>
    <property type="evidence" value="ECO:0007669"/>
    <property type="project" value="TreeGrafter"/>
</dbReference>
<proteinExistence type="inferred from homology"/>
<dbReference type="GO" id="GO:0006166">
    <property type="term" value="P:purine ribonucleoside salvage"/>
    <property type="evidence" value="ECO:0007669"/>
    <property type="project" value="TreeGrafter"/>
</dbReference>
<dbReference type="SUPFAM" id="SSF55957">
    <property type="entry name" value="Phosphoglucomutase, C-terminal domain"/>
    <property type="match status" value="1"/>
</dbReference>
<dbReference type="EC" id="5.4.2.2" evidence="12"/>
<feature type="domain" description="Alpha-D-phosphohexomutase alpha/beta/alpha" evidence="9">
    <location>
        <begin position="46"/>
        <end position="183"/>
    </location>
</feature>
<dbReference type="EMBL" id="FR872649">
    <property type="protein sequence ID" value="CCB91117.1"/>
    <property type="molecule type" value="Genomic_DNA"/>
</dbReference>
<evidence type="ECO:0000256" key="7">
    <source>
        <dbReference type="RuleBase" id="RU004326"/>
    </source>
</evidence>
<keyword evidence="3" id="KW-0597">Phosphoprotein</keyword>
<accession>F8LCA3</accession>
<evidence type="ECO:0000259" key="10">
    <source>
        <dbReference type="Pfam" id="PF02879"/>
    </source>
</evidence>
<dbReference type="InterPro" id="IPR005844">
    <property type="entry name" value="A-D-PHexomutase_a/b/a-I"/>
</dbReference>
<dbReference type="CDD" id="cd05799">
    <property type="entry name" value="PGM2"/>
    <property type="match status" value="1"/>
</dbReference>
<dbReference type="Gene3D" id="3.30.310.50">
    <property type="entry name" value="Alpha-D-phosphohexomutase, C-terminal domain"/>
    <property type="match status" value="1"/>
</dbReference>
<dbReference type="InterPro" id="IPR005841">
    <property type="entry name" value="Alpha-D-phosphohexomutase_SF"/>
</dbReference>
<feature type="domain" description="Alpha-D-phosphohexomutase alpha/beta/alpha" evidence="11">
    <location>
        <begin position="323"/>
        <end position="448"/>
    </location>
</feature>
<feature type="domain" description="Alpha-D-phosphohexomutase alpha/beta/alpha" evidence="10">
    <location>
        <begin position="209"/>
        <end position="315"/>
    </location>
</feature>
<name>F8LCA3_9BACT</name>
<dbReference type="InterPro" id="IPR005846">
    <property type="entry name" value="A-D-PHexomutase_a/b/a-III"/>
</dbReference>
<dbReference type="InterPro" id="IPR005845">
    <property type="entry name" value="A-D-PHexomutase_a/b/a-II"/>
</dbReference>